<dbReference type="FunFam" id="2.30.29.30:FF:000362">
    <property type="entry name" value="Uncharacterized protein, isoform B"/>
    <property type="match status" value="1"/>
</dbReference>
<dbReference type="EMBL" id="GITU01005564">
    <property type="protein sequence ID" value="MBC1174267.1"/>
    <property type="molecule type" value="Transcribed_RNA"/>
</dbReference>
<organism evidence="2">
    <name type="scientific">Lutzomyia longipalpis</name>
    <name type="common">Sand fly</name>
    <dbReference type="NCBI Taxonomy" id="7200"/>
    <lineage>
        <taxon>Eukaryota</taxon>
        <taxon>Metazoa</taxon>
        <taxon>Ecdysozoa</taxon>
        <taxon>Arthropoda</taxon>
        <taxon>Hexapoda</taxon>
        <taxon>Insecta</taxon>
        <taxon>Pterygota</taxon>
        <taxon>Neoptera</taxon>
        <taxon>Endopterygota</taxon>
        <taxon>Diptera</taxon>
        <taxon>Nematocera</taxon>
        <taxon>Psychodoidea</taxon>
        <taxon>Psychodidae</taxon>
        <taxon>Lutzomyia</taxon>
        <taxon>Lutzomyia</taxon>
    </lineage>
</organism>
<dbReference type="KEGG" id="lll:129790578"/>
<accession>A0A7G3AQ41</accession>
<dbReference type="GeneID" id="129790578"/>
<dbReference type="VEuPathDB" id="VectorBase:LLONM1_002621"/>
<dbReference type="GO" id="GO:0006357">
    <property type="term" value="P:regulation of transcription by RNA polymerase II"/>
    <property type="evidence" value="ECO:0007669"/>
    <property type="project" value="InterPro"/>
</dbReference>
<dbReference type="GO" id="GO:0003700">
    <property type="term" value="F:DNA-binding transcription factor activity"/>
    <property type="evidence" value="ECO:0007669"/>
    <property type="project" value="InterPro"/>
</dbReference>
<evidence type="ECO:0000313" key="2">
    <source>
        <dbReference type="EMBL" id="MBC1174267.1"/>
    </source>
</evidence>
<feature type="region of interest" description="Disordered" evidence="1">
    <location>
        <begin position="1"/>
        <end position="25"/>
    </location>
</feature>
<dbReference type="AlphaFoldDB" id="A0A7G3AQ41"/>
<dbReference type="PANTHER" id="PTHR20338">
    <property type="entry name" value="NUCLEAR RESPIRATORY FACTOR 1"/>
    <property type="match status" value="1"/>
</dbReference>
<dbReference type="InterPro" id="IPR011993">
    <property type="entry name" value="PH-like_dom_sf"/>
</dbReference>
<evidence type="ECO:0000256" key="1">
    <source>
        <dbReference type="SAM" id="MobiDB-lite"/>
    </source>
</evidence>
<sequence>MAHVRRRLGSVGDSAPPSDSSEGSEICEAAQDWSIDPVSGENQTNLALRRVNGLFIHADSNNDDSIGSDNSGILGDSEKAQVESFFSGLGTEIFVSSSLANLYENVGKDEWRLIYTGVPVLLHDKGSAKSRNTPRVTFTLTERGSCFALWSDRIDNLSSYKVAGPAFHTMCLSTDHRKIIGFSFDSSQAARELWLCIEKLISDPENIALSTPGRKRKPPKKVKAIQLPPKSQISNPCQFHHITSVTPEDAPRYFSLQAFVAKPQKTQRDH</sequence>
<proteinExistence type="predicted"/>
<dbReference type="RefSeq" id="XP_055684117.1">
    <property type="nucleotide sequence ID" value="XM_055828142.1"/>
</dbReference>
<dbReference type="InterPro" id="IPR039142">
    <property type="entry name" value="NRF1/Ewg"/>
</dbReference>
<name>A0A7G3AQ41_LUTLO</name>
<protein>
    <submittedName>
        <fullName evidence="2">Putative misexpression suppressor of ras 3</fullName>
    </submittedName>
</protein>
<dbReference type="CTD" id="35116"/>
<reference evidence="2" key="1">
    <citation type="journal article" date="2020" name="BMC">
        <title>Leishmania infection induces a limited differential gene expression in the sand fly midgut.</title>
        <authorList>
            <person name="Coutinho-Abreu I.V."/>
            <person name="Serafim T.D."/>
            <person name="Meneses C."/>
            <person name="Kamhawi S."/>
            <person name="Oliveira F."/>
            <person name="Valenzuela J.G."/>
        </authorList>
    </citation>
    <scope>NUCLEOTIDE SEQUENCE</scope>
    <source>
        <strain evidence="2">Jacobina</strain>
        <tissue evidence="2">Midgut</tissue>
    </source>
</reference>
<dbReference type="Gene3D" id="2.30.29.30">
    <property type="entry name" value="Pleckstrin-homology domain (PH domain)/Phosphotyrosine-binding domain (PTB)"/>
    <property type="match status" value="1"/>
</dbReference>